<reference evidence="2" key="1">
    <citation type="submission" date="2017-02" db="UniProtKB">
        <authorList>
            <consortium name="WormBaseParasite"/>
        </authorList>
    </citation>
    <scope>IDENTIFICATION</scope>
</reference>
<dbReference type="Proteomes" id="UP000036681">
    <property type="component" value="Unplaced"/>
</dbReference>
<sequence length="107" mass="12006">MDAVSVDLQSPHPCHCFTLTCFLGSRSREEVQALTLRWKDRPGGDGLRLKNRENEYMECGQQVDGTTAIDGVDLTMVAKFKYLGPVISSDDDLVEDIRTRNNATWAK</sequence>
<protein>
    <submittedName>
        <fullName evidence="2">UnbV_ASPIC domain-containing protein</fullName>
    </submittedName>
</protein>
<evidence type="ECO:0000313" key="2">
    <source>
        <dbReference type="WBParaSite" id="ALUE_0000909401-mRNA-1"/>
    </source>
</evidence>
<accession>A0A0M3HZG3</accession>
<dbReference type="WBParaSite" id="ALUE_0000909401-mRNA-1">
    <property type="protein sequence ID" value="ALUE_0000909401-mRNA-1"/>
    <property type="gene ID" value="ALUE_0000909401"/>
</dbReference>
<keyword evidence="1" id="KW-1185">Reference proteome</keyword>
<dbReference type="AlphaFoldDB" id="A0A0M3HZG3"/>
<proteinExistence type="predicted"/>
<evidence type="ECO:0000313" key="1">
    <source>
        <dbReference type="Proteomes" id="UP000036681"/>
    </source>
</evidence>
<organism evidence="1 2">
    <name type="scientific">Ascaris lumbricoides</name>
    <name type="common">Giant roundworm</name>
    <dbReference type="NCBI Taxonomy" id="6252"/>
    <lineage>
        <taxon>Eukaryota</taxon>
        <taxon>Metazoa</taxon>
        <taxon>Ecdysozoa</taxon>
        <taxon>Nematoda</taxon>
        <taxon>Chromadorea</taxon>
        <taxon>Rhabditida</taxon>
        <taxon>Spirurina</taxon>
        <taxon>Ascaridomorpha</taxon>
        <taxon>Ascaridoidea</taxon>
        <taxon>Ascarididae</taxon>
        <taxon>Ascaris</taxon>
    </lineage>
</organism>
<name>A0A0M3HZG3_ASCLU</name>